<dbReference type="InterPro" id="IPR018697">
    <property type="entry name" value="DUF2199"/>
</dbReference>
<dbReference type="Pfam" id="PF09965">
    <property type="entry name" value="DUF2199"/>
    <property type="match status" value="1"/>
</dbReference>
<dbReference type="EMBL" id="AP023356">
    <property type="protein sequence ID" value="BCJ47338.1"/>
    <property type="molecule type" value="Genomic_DNA"/>
</dbReference>
<name>A0ABM7M6X9_9ACTN</name>
<reference evidence="1 2" key="1">
    <citation type="submission" date="2020-08" db="EMBL/GenBank/DDBJ databases">
        <title>Whole genome shotgun sequence of Actinoplanes ianthinogenes NBRC 13996.</title>
        <authorList>
            <person name="Komaki H."/>
            <person name="Tamura T."/>
        </authorList>
    </citation>
    <scope>NUCLEOTIDE SEQUENCE [LARGE SCALE GENOMIC DNA]</scope>
    <source>
        <strain evidence="1 2">NBRC 13996</strain>
    </source>
</reference>
<proteinExistence type="predicted"/>
<dbReference type="Proteomes" id="UP000676967">
    <property type="component" value="Chromosome"/>
</dbReference>
<sequence length="168" mass="19016">MDDQGFTCRGCGRHHDGLPFSYGAQAPAHWSDHLLDDERSILDEETCVIQAEHYFVRARLIIPVLDADQDFEWGVWVSLSRANFGRALDLWTTPGREREPAYFGWLCTQLPVYPVETLSLKTHVHTGPVGTRPHVVLSPTDPHPLAVEQRDGITTDRVRQIAETLLHP</sequence>
<gene>
    <name evidence="1" type="ORF">Aiant_79950</name>
</gene>
<evidence type="ECO:0008006" key="3">
    <source>
        <dbReference type="Google" id="ProtNLM"/>
    </source>
</evidence>
<evidence type="ECO:0000313" key="1">
    <source>
        <dbReference type="EMBL" id="BCJ47338.1"/>
    </source>
</evidence>
<evidence type="ECO:0000313" key="2">
    <source>
        <dbReference type="Proteomes" id="UP000676967"/>
    </source>
</evidence>
<keyword evidence="2" id="KW-1185">Reference proteome</keyword>
<organism evidence="1 2">
    <name type="scientific">Actinoplanes ianthinogenes</name>
    <dbReference type="NCBI Taxonomy" id="122358"/>
    <lineage>
        <taxon>Bacteria</taxon>
        <taxon>Bacillati</taxon>
        <taxon>Actinomycetota</taxon>
        <taxon>Actinomycetes</taxon>
        <taxon>Micromonosporales</taxon>
        <taxon>Micromonosporaceae</taxon>
        <taxon>Actinoplanes</taxon>
    </lineage>
</organism>
<accession>A0ABM7M6X9</accession>
<dbReference type="RefSeq" id="WP_189334875.1">
    <property type="nucleotide sequence ID" value="NZ_AP023356.1"/>
</dbReference>
<protein>
    <recommendedName>
        <fullName evidence="3">DUF2199 domain-containing protein</fullName>
    </recommendedName>
</protein>